<protein>
    <recommendedName>
        <fullName evidence="3">Restriction alleviation protein, Lar family</fullName>
    </recommendedName>
</protein>
<evidence type="ECO:0000313" key="2">
    <source>
        <dbReference type="Proteomes" id="UP000003100"/>
    </source>
</evidence>
<keyword evidence="2" id="KW-1185">Reference proteome</keyword>
<comment type="caution">
    <text evidence="1">The sequence shown here is derived from an EMBL/GenBank/DDBJ whole genome shotgun (WGS) entry which is preliminary data.</text>
</comment>
<evidence type="ECO:0000313" key="1">
    <source>
        <dbReference type="EMBL" id="EEG49319.1"/>
    </source>
</evidence>
<dbReference type="HOGENOM" id="CLU_2520975_0_0_9"/>
<organism evidence="1 2">
    <name type="scientific">Blautia hydrogenotrophica (strain DSM 10507 / JCM 14656 / S5a33)</name>
    <name type="common">Ruminococcus hydrogenotrophicus</name>
    <dbReference type="NCBI Taxonomy" id="476272"/>
    <lineage>
        <taxon>Bacteria</taxon>
        <taxon>Bacillati</taxon>
        <taxon>Bacillota</taxon>
        <taxon>Clostridia</taxon>
        <taxon>Lachnospirales</taxon>
        <taxon>Lachnospiraceae</taxon>
        <taxon>Blautia</taxon>
    </lineage>
</organism>
<dbReference type="PATRIC" id="fig|476272.21.peg.2123"/>
<sequence>MGEIRLEPCPICGKEVFSEFKHIGRNCLTEIYDLRVRCNNSKCGLEKHHKIELDNESFDSLLKEIKLAVDGWNRRAGQEGEQNE</sequence>
<accession>C0CLM5</accession>
<proteinExistence type="predicted"/>
<dbReference type="Proteomes" id="UP000003100">
    <property type="component" value="Unassembled WGS sequence"/>
</dbReference>
<reference evidence="1 2" key="2">
    <citation type="submission" date="2009-02" db="EMBL/GenBank/DDBJ databases">
        <title>Draft genome sequence of Blautia hydrogenotrophica DSM 10507 (Ruminococcus hydrogenotrophicus DSM 10507).</title>
        <authorList>
            <person name="Sudarsanam P."/>
            <person name="Ley R."/>
            <person name="Guruge J."/>
            <person name="Turnbaugh P.J."/>
            <person name="Mahowald M."/>
            <person name="Liep D."/>
            <person name="Gordon J."/>
        </authorList>
    </citation>
    <scope>NUCLEOTIDE SEQUENCE [LARGE SCALE GENOMIC DNA]</scope>
    <source>
        <strain evidence="2">DSM 10507 / JCM 14656 / S5a33</strain>
    </source>
</reference>
<evidence type="ECO:0008006" key="3">
    <source>
        <dbReference type="Google" id="ProtNLM"/>
    </source>
</evidence>
<dbReference type="AlphaFoldDB" id="C0CLM5"/>
<dbReference type="GeneID" id="86822049"/>
<dbReference type="RefSeq" id="WP_005948581.1">
    <property type="nucleotide sequence ID" value="NZ_CP136423.1"/>
</dbReference>
<gene>
    <name evidence="1" type="ORF">RUMHYD_01747</name>
</gene>
<dbReference type="EMBL" id="ACBZ01000089">
    <property type="protein sequence ID" value="EEG49319.1"/>
    <property type="molecule type" value="Genomic_DNA"/>
</dbReference>
<reference evidence="1 2" key="1">
    <citation type="submission" date="2009-01" db="EMBL/GenBank/DDBJ databases">
        <authorList>
            <person name="Fulton L."/>
            <person name="Clifton S."/>
            <person name="Fulton B."/>
            <person name="Xu J."/>
            <person name="Minx P."/>
            <person name="Pepin K.H."/>
            <person name="Johnson M."/>
            <person name="Bhonagiri V."/>
            <person name="Nash W.E."/>
            <person name="Mardis E.R."/>
            <person name="Wilson R.K."/>
        </authorList>
    </citation>
    <scope>NUCLEOTIDE SEQUENCE [LARGE SCALE GENOMIC DNA]</scope>
    <source>
        <strain evidence="2">DSM 10507 / JCM 14656 / S5a33</strain>
    </source>
</reference>
<name>C0CLM5_BLAHS</name>